<comment type="caution">
    <text evidence="2">The sequence shown here is derived from an EMBL/GenBank/DDBJ whole genome shotgun (WGS) entry which is preliminary data.</text>
</comment>
<protein>
    <recommendedName>
        <fullName evidence="4">Coiled-coil protein</fullName>
    </recommendedName>
</protein>
<feature type="coiled-coil region" evidence="1">
    <location>
        <begin position="82"/>
        <end position="137"/>
    </location>
</feature>
<evidence type="ECO:0000256" key="1">
    <source>
        <dbReference type="SAM" id="Coils"/>
    </source>
</evidence>
<keyword evidence="1" id="KW-0175">Coiled coil</keyword>
<organism evidence="2 3">
    <name type="scientific">Legionella impletisoli</name>
    <dbReference type="NCBI Taxonomy" id="343510"/>
    <lineage>
        <taxon>Bacteria</taxon>
        <taxon>Pseudomonadati</taxon>
        <taxon>Pseudomonadota</taxon>
        <taxon>Gammaproteobacteria</taxon>
        <taxon>Legionellales</taxon>
        <taxon>Legionellaceae</taxon>
        <taxon>Legionella</taxon>
    </lineage>
</organism>
<accession>A0A917NCX2</accession>
<sequence>MPEGLFKCAYDDNPESYIQEIRSDLLVLNENTNANSVQFLASRIARKINVLVCLCQLHEKKIPQSYTASLTIQTLATRQQWLQQLEHKIHSLEEQKQSLARRLTECLKRSPRDDQAILILQKDLGELEKQITLAKETEKKMTS</sequence>
<dbReference type="AlphaFoldDB" id="A0A917NCX2"/>
<evidence type="ECO:0008006" key="4">
    <source>
        <dbReference type="Google" id="ProtNLM"/>
    </source>
</evidence>
<gene>
    <name evidence="2" type="ORF">GCM10007966_17270</name>
</gene>
<keyword evidence="3" id="KW-1185">Reference proteome</keyword>
<name>A0A917NCX2_9GAMM</name>
<evidence type="ECO:0000313" key="3">
    <source>
        <dbReference type="Proteomes" id="UP000630149"/>
    </source>
</evidence>
<evidence type="ECO:0000313" key="2">
    <source>
        <dbReference type="EMBL" id="GGI89045.1"/>
    </source>
</evidence>
<reference evidence="2" key="1">
    <citation type="journal article" date="2014" name="Int. J. Syst. Evol. Microbiol.">
        <title>Complete genome sequence of Corynebacterium casei LMG S-19264T (=DSM 44701T), isolated from a smear-ripened cheese.</title>
        <authorList>
            <consortium name="US DOE Joint Genome Institute (JGI-PGF)"/>
            <person name="Walter F."/>
            <person name="Albersmeier A."/>
            <person name="Kalinowski J."/>
            <person name="Ruckert C."/>
        </authorList>
    </citation>
    <scope>NUCLEOTIDE SEQUENCE</scope>
    <source>
        <strain evidence="2">JCM 13919</strain>
    </source>
</reference>
<dbReference type="Proteomes" id="UP000630149">
    <property type="component" value="Unassembled WGS sequence"/>
</dbReference>
<dbReference type="EMBL" id="BMOB01000007">
    <property type="protein sequence ID" value="GGI89045.1"/>
    <property type="molecule type" value="Genomic_DNA"/>
</dbReference>
<proteinExistence type="predicted"/>
<reference evidence="2" key="2">
    <citation type="submission" date="2020-09" db="EMBL/GenBank/DDBJ databases">
        <authorList>
            <person name="Sun Q."/>
            <person name="Ohkuma M."/>
        </authorList>
    </citation>
    <scope>NUCLEOTIDE SEQUENCE</scope>
    <source>
        <strain evidence="2">JCM 13919</strain>
    </source>
</reference>